<protein>
    <submittedName>
        <fullName evidence="1">Uncharacterized protein</fullName>
    </submittedName>
</protein>
<organism evidence="1 2">
    <name type="scientific">Pseudoalteromonas aurantia 208</name>
    <dbReference type="NCBI Taxonomy" id="1314867"/>
    <lineage>
        <taxon>Bacteria</taxon>
        <taxon>Pseudomonadati</taxon>
        <taxon>Pseudomonadota</taxon>
        <taxon>Gammaproteobacteria</taxon>
        <taxon>Alteromonadales</taxon>
        <taxon>Pseudoalteromonadaceae</taxon>
        <taxon>Pseudoalteromonas</taxon>
    </lineage>
</organism>
<accession>A0ABR9EIH8</accession>
<dbReference type="EMBL" id="AQGV01000015">
    <property type="protein sequence ID" value="MBE0370813.1"/>
    <property type="molecule type" value="Genomic_DNA"/>
</dbReference>
<sequence>MSFEPIHPNLNTPKRFIYRAFVGFCIDRLGLFSSNSVFKRYLEPGCMNVWGGNIHF</sequence>
<comment type="caution">
    <text evidence="1">The sequence shown here is derived from an EMBL/GenBank/DDBJ whole genome shotgun (WGS) entry which is preliminary data.</text>
</comment>
<proteinExistence type="predicted"/>
<reference evidence="1 2" key="1">
    <citation type="submission" date="2015-03" db="EMBL/GenBank/DDBJ databases">
        <title>Genome sequence of Pseudoalteromonas aurantia.</title>
        <authorList>
            <person name="Xie B.-B."/>
            <person name="Rong J.-C."/>
            <person name="Qin Q.-L."/>
            <person name="Zhang Y.-Z."/>
        </authorList>
    </citation>
    <scope>NUCLEOTIDE SEQUENCE [LARGE SCALE GENOMIC DNA]</scope>
    <source>
        <strain evidence="1 2">208</strain>
    </source>
</reference>
<keyword evidence="2" id="KW-1185">Reference proteome</keyword>
<evidence type="ECO:0000313" key="2">
    <source>
        <dbReference type="Proteomes" id="UP000615755"/>
    </source>
</evidence>
<evidence type="ECO:0000313" key="1">
    <source>
        <dbReference type="EMBL" id="MBE0370813.1"/>
    </source>
</evidence>
<dbReference type="Proteomes" id="UP000615755">
    <property type="component" value="Unassembled WGS sequence"/>
</dbReference>
<name>A0ABR9EIH8_9GAMM</name>
<gene>
    <name evidence="1" type="ORF">PAUR_b0916</name>
</gene>